<comment type="similarity">
    <text evidence="5">Belongs to the YicC/YloC family.</text>
</comment>
<reference evidence="8 9" key="2">
    <citation type="journal article" date="2014" name="Curr. Biol.">
        <title>Symbiont-Supplemented Maternal Investment Underpinning Host's Ecological Adaptation.</title>
        <authorList>
            <person name="Kaiwa N."/>
            <person name="Hosokawa T."/>
            <person name="Nikoh N."/>
            <person name="Tanahashi M."/>
            <person name="Moriyama M."/>
            <person name="Meng X.Y."/>
            <person name="Maeda T."/>
            <person name="Yamaguchi K."/>
            <person name="Shigenobu S."/>
            <person name="Ito M."/>
            <person name="Fukatsu T."/>
        </authorList>
    </citation>
    <scope>NUCLEOTIDE SEQUENCE [LARGE SCALE GENOMIC DNA]</scope>
    <source>
        <strain evidence="8 9">UwTKB</strain>
    </source>
</reference>
<evidence type="ECO:0000259" key="6">
    <source>
        <dbReference type="Pfam" id="PF03755"/>
    </source>
</evidence>
<evidence type="ECO:0000313" key="8">
    <source>
        <dbReference type="EMBL" id="BAP58695.1"/>
    </source>
</evidence>
<proteinExistence type="inferred from homology"/>
<dbReference type="InterPro" id="IPR013551">
    <property type="entry name" value="YicC-like_C"/>
</dbReference>
<organism evidence="8 9">
    <name type="scientific">Candidatus Tachikawaea gelatinosa</name>
    <dbReference type="NCBI Taxonomy" id="1410383"/>
    <lineage>
        <taxon>Bacteria</taxon>
        <taxon>Pseudomonadati</taxon>
        <taxon>Pseudomonadota</taxon>
        <taxon>Gammaproteobacteria</taxon>
        <taxon>Enterobacterales</taxon>
        <taxon>Enterobacteriaceae</taxon>
        <taxon>Candidatus Tachikawaea</taxon>
    </lineage>
</organism>
<dbReference type="InterPro" id="IPR005229">
    <property type="entry name" value="YicC/YloC-like"/>
</dbReference>
<dbReference type="KEGG" id="sbw:TGUWTKB_4690"/>
<dbReference type="GO" id="GO:0016787">
    <property type="term" value="F:hydrolase activity"/>
    <property type="evidence" value="ECO:0007669"/>
    <property type="project" value="UniProtKB-KW"/>
</dbReference>
<dbReference type="PANTHER" id="PTHR30636">
    <property type="entry name" value="UPF0701 PROTEIN YICC"/>
    <property type="match status" value="1"/>
</dbReference>
<evidence type="ECO:0000259" key="7">
    <source>
        <dbReference type="Pfam" id="PF08340"/>
    </source>
</evidence>
<dbReference type="Proteomes" id="UP000031627">
    <property type="component" value="Chromosome"/>
</dbReference>
<keyword evidence="4" id="KW-0378">Hydrolase</keyword>
<evidence type="ECO:0000256" key="5">
    <source>
        <dbReference type="ARBA" id="ARBA00035648"/>
    </source>
</evidence>
<evidence type="ECO:0000313" key="9">
    <source>
        <dbReference type="Proteomes" id="UP000031627"/>
    </source>
</evidence>
<evidence type="ECO:0000256" key="4">
    <source>
        <dbReference type="ARBA" id="ARBA00022801"/>
    </source>
</evidence>
<reference evidence="9" key="1">
    <citation type="submission" date="2013-11" db="EMBL/GenBank/DDBJ databases">
        <title>Symbiont-containing voluminous jelly as an extraordinary maternal gift for overwintering insect nymphs.</title>
        <authorList>
            <person name="Kaiwa N."/>
            <person name="Hosokawa T."/>
            <person name="Nikoh N."/>
            <person name="Meng X.Y."/>
            <person name="Tanahashi M."/>
            <person name="Moriyama M."/>
            <person name="Maeda T."/>
            <person name="Yamaguchi K."/>
            <person name="Shigenobu S."/>
            <person name="Ito M."/>
            <person name="Fukatsu T."/>
        </authorList>
    </citation>
    <scope>NUCLEOTIDE SEQUENCE [LARGE SCALE GENOMIC DNA]</scope>
    <source>
        <strain evidence="9">UwTKB</strain>
    </source>
</reference>
<name>A0A090AS58_9ENTR</name>
<evidence type="ECO:0000256" key="3">
    <source>
        <dbReference type="ARBA" id="ARBA00022759"/>
    </source>
</evidence>
<evidence type="ECO:0000256" key="2">
    <source>
        <dbReference type="ARBA" id="ARBA00022722"/>
    </source>
</evidence>
<feature type="domain" description="Endoribonuclease YicC-like C-terminal" evidence="7">
    <location>
        <begin position="175"/>
        <end position="287"/>
    </location>
</feature>
<dbReference type="GO" id="GO:0004521">
    <property type="term" value="F:RNA endonuclease activity"/>
    <property type="evidence" value="ECO:0007669"/>
    <property type="project" value="InterPro"/>
</dbReference>
<dbReference type="HOGENOM" id="CLU_076609_0_0_6"/>
<dbReference type="PANTHER" id="PTHR30636:SF3">
    <property type="entry name" value="UPF0701 PROTEIN YICC"/>
    <property type="match status" value="1"/>
</dbReference>
<sequence>MIHSMTAYARYEKKNKWGDVLWELRSVNQRYLEININLPEILRNLEENILKKIRQRLSRGKIDCTLHFEKKKFMKNDFIINKKLIRNITKLIDSIVLKNHPGIINLIEILKWPGVISVKKFKINQFNSEILENFDTTLDNLIHQREREGAILKTIIEKKLKSMLTEIKKIFKNIPIVIEFQRNRLLKKMKEIPINNDFHRFEQELLMMLCRMDISEELDRIKIHTKEIFNILNDKKIVGRRLEFMIQELNRESNTLASKSINENITASAIELKILIEQVREQIQNIE</sequence>
<keyword evidence="2" id="KW-0540">Nuclease</keyword>
<dbReference type="Pfam" id="PF03755">
    <property type="entry name" value="YicC-like_N"/>
    <property type="match status" value="1"/>
</dbReference>
<accession>A0A090AS58</accession>
<comment type="cofactor">
    <cofactor evidence="1">
        <name>a divalent metal cation</name>
        <dbReference type="ChEBI" id="CHEBI:60240"/>
    </cofactor>
</comment>
<dbReference type="STRING" id="1410383.TGUWTKB_4690"/>
<evidence type="ECO:0000256" key="1">
    <source>
        <dbReference type="ARBA" id="ARBA00001968"/>
    </source>
</evidence>
<dbReference type="AlphaFoldDB" id="A0A090AS58"/>
<dbReference type="Pfam" id="PF08340">
    <property type="entry name" value="YicC-like_C"/>
    <property type="match status" value="1"/>
</dbReference>
<dbReference type="EMBL" id="AP014521">
    <property type="protein sequence ID" value="BAP58695.1"/>
    <property type="molecule type" value="Genomic_DNA"/>
</dbReference>
<dbReference type="InterPro" id="IPR013527">
    <property type="entry name" value="YicC-like_N"/>
</dbReference>
<dbReference type="NCBIfam" id="TIGR00255">
    <property type="entry name" value="YicC/YloC family endoribonuclease"/>
    <property type="match status" value="1"/>
</dbReference>
<gene>
    <name evidence="8" type="primary">yicC</name>
    <name evidence="8" type="ORF">TGUWTKB_4690</name>
</gene>
<feature type="domain" description="Endoribonuclease YicC-like N-terminal" evidence="6">
    <location>
        <begin position="2"/>
        <end position="153"/>
    </location>
</feature>
<protein>
    <submittedName>
        <fullName evidence="8">YicC domain protein</fullName>
    </submittedName>
</protein>
<dbReference type="OrthoDB" id="9771229at2"/>
<keyword evidence="3" id="KW-0255">Endonuclease</keyword>
<keyword evidence="9" id="KW-1185">Reference proteome</keyword>